<dbReference type="SUPFAM" id="SSF52047">
    <property type="entry name" value="RNI-like"/>
    <property type="match status" value="1"/>
</dbReference>
<name>A0ABQ0LQL9_MYCCL</name>
<dbReference type="InterPro" id="IPR036047">
    <property type="entry name" value="F-box-like_dom_sf"/>
</dbReference>
<dbReference type="InterPro" id="IPR032675">
    <property type="entry name" value="LRR_dom_sf"/>
</dbReference>
<evidence type="ECO:0000313" key="1">
    <source>
        <dbReference type="EMBL" id="GAT52226.1"/>
    </source>
</evidence>
<reference evidence="1" key="1">
    <citation type="submission" date="2014-09" db="EMBL/GenBank/DDBJ databases">
        <title>Genome sequence of the luminous mushroom Mycena chlorophos for searching fungal bioluminescence genes.</title>
        <authorList>
            <person name="Tanaka Y."/>
            <person name="Kasuga D."/>
            <person name="Oba Y."/>
            <person name="Hase S."/>
            <person name="Sato K."/>
            <person name="Oba Y."/>
            <person name="Sakakibara Y."/>
        </authorList>
    </citation>
    <scope>NUCLEOTIDE SEQUENCE</scope>
</reference>
<dbReference type="SUPFAM" id="SSF81383">
    <property type="entry name" value="F-box domain"/>
    <property type="match status" value="1"/>
</dbReference>
<keyword evidence="2" id="KW-1185">Reference proteome</keyword>
<organism evidence="1 2">
    <name type="scientific">Mycena chlorophos</name>
    <name type="common">Agaric fungus</name>
    <name type="synonym">Agaricus chlorophos</name>
    <dbReference type="NCBI Taxonomy" id="658473"/>
    <lineage>
        <taxon>Eukaryota</taxon>
        <taxon>Fungi</taxon>
        <taxon>Dikarya</taxon>
        <taxon>Basidiomycota</taxon>
        <taxon>Agaricomycotina</taxon>
        <taxon>Agaricomycetes</taxon>
        <taxon>Agaricomycetidae</taxon>
        <taxon>Agaricales</taxon>
        <taxon>Marasmiineae</taxon>
        <taxon>Mycenaceae</taxon>
        <taxon>Mycena</taxon>
    </lineage>
</organism>
<evidence type="ECO:0000313" key="2">
    <source>
        <dbReference type="Proteomes" id="UP000815677"/>
    </source>
</evidence>
<sequence length="379" mass="43048">MLPIPQELHDYIIDFLHLQRESLCSCSLVCKAWLPSSRYHLFSHSTVRVHRDNLQSFLEMHGSGVLNPYIGRLDFESHIIDDRWRSGDPTFLLNEDLSRFTGLPALRYLRIHYHHQDIAPSFAAAISHNFSQLTQLEFSSVQFPTFASVLAICQTLPFLRRLALSQLSLHQKEPNGPLPTLPHLTMLVFNNYVRSDNIQILKWIAAHPALRSLALSTRLFIPEELEDQPLSSLWPRLQHLILGHLTSVPDLSGAVQLHTLELRAIPLASRLNFQHNKPSDVPDILTAIFGNPQAKLECVVLSMYLDEPGEIEAMQWERVASLLSGARSLRHVKIKLSGHKKTLKRVILEEKLPPPRAYSLRVESLVPALEILSLVNCAE</sequence>
<evidence type="ECO:0008006" key="3">
    <source>
        <dbReference type="Google" id="ProtNLM"/>
    </source>
</evidence>
<dbReference type="Proteomes" id="UP000815677">
    <property type="component" value="Unassembled WGS sequence"/>
</dbReference>
<dbReference type="Gene3D" id="3.80.10.10">
    <property type="entry name" value="Ribonuclease Inhibitor"/>
    <property type="match status" value="1"/>
</dbReference>
<proteinExistence type="predicted"/>
<gene>
    <name evidence="1" type="ORF">MCHLO_09297</name>
</gene>
<protein>
    <recommendedName>
        <fullName evidence="3">F-box domain-containing protein</fullName>
    </recommendedName>
</protein>
<accession>A0ABQ0LQL9</accession>
<dbReference type="EMBL" id="DF847666">
    <property type="protein sequence ID" value="GAT52226.1"/>
    <property type="molecule type" value="Genomic_DNA"/>
</dbReference>